<organism evidence="3 4">
    <name type="scientific">Maribacter chungangensis</name>
    <dbReference type="NCBI Taxonomy" id="1069117"/>
    <lineage>
        <taxon>Bacteria</taxon>
        <taxon>Pseudomonadati</taxon>
        <taxon>Bacteroidota</taxon>
        <taxon>Flavobacteriia</taxon>
        <taxon>Flavobacteriales</taxon>
        <taxon>Flavobacteriaceae</taxon>
        <taxon>Maribacter</taxon>
    </lineage>
</organism>
<protein>
    <submittedName>
        <fullName evidence="3">DUF5916 domain-containing protein</fullName>
    </submittedName>
</protein>
<evidence type="ECO:0000259" key="2">
    <source>
        <dbReference type="Pfam" id="PF19313"/>
    </source>
</evidence>
<dbReference type="CDD" id="cd09618">
    <property type="entry name" value="CBM9_like_2"/>
    <property type="match status" value="1"/>
</dbReference>
<evidence type="ECO:0000313" key="3">
    <source>
        <dbReference type="EMBL" id="MFD0798070.1"/>
    </source>
</evidence>
<feature type="chain" id="PRO_5046597016" evidence="1">
    <location>
        <begin position="20"/>
        <end position="734"/>
    </location>
</feature>
<name>A0ABW3B4S5_9FLAO</name>
<keyword evidence="1" id="KW-0732">Signal</keyword>
<dbReference type="Proteomes" id="UP001597012">
    <property type="component" value="Unassembled WGS sequence"/>
</dbReference>
<reference evidence="4" key="1">
    <citation type="journal article" date="2019" name="Int. J. Syst. Evol. Microbiol.">
        <title>The Global Catalogue of Microorganisms (GCM) 10K type strain sequencing project: providing services to taxonomists for standard genome sequencing and annotation.</title>
        <authorList>
            <consortium name="The Broad Institute Genomics Platform"/>
            <consortium name="The Broad Institute Genome Sequencing Center for Infectious Disease"/>
            <person name="Wu L."/>
            <person name="Ma J."/>
        </authorList>
    </citation>
    <scope>NUCLEOTIDE SEQUENCE [LARGE SCALE GENOMIC DNA]</scope>
    <source>
        <strain evidence="4">CCUG 61948</strain>
    </source>
</reference>
<sequence>MTKIISVFTLFFLTLTSYAQNPEKSFTVKYISDAIQLDGSLDEPIWEMADSAANFQQYFPTDSVQAKQQTDIKMLYDDKNLYIGIRVNAIGKDYVITSLERDFRAGGNDNISLLFDTFNDGTNAFLFGINPLGVRREALITNGGSGLNGFTTSWDIKWKGESVIYDDHYTSEMVIPLTSFKFREGETKWRFNSYRFDMQSNEQSTWYPIPQNQLIFNLAFMGDMVFEKGLGKSRTPLALIPYVNGISAKDFDTGDNSTNFKVGADAKISVGNSLNLDLTLNPDFSTVEVDNFITNLTRFEIALPERRQFFIDNNDLFGGFGGSRDSNPFFSRRIGIARDTANNTIENRIIGGARLSGKINKNLRLGFLNLQTEEDNENGIPSNNNMMFSLQQKLFSRSNLGVFFINRQAIGASDFLSEDEEFNRVVGIDYNLASADNSWIGKFYAHKSFQPNDNEGNHSLGFFLGKNTRNFSVFLDAVKIDEEFNSDLGFIPRKDIVKLVNIFEGRIWPKTGIVNNYEAQLFHEVIWRPGLDYKLTDQSLSLQTTAEFKSLEQVSAELSRRFIFLSEGDNFIPSGNDDDLPLPENVGYTVNTFVMSFESDRRKVFSYSLEPGIGGFFNGNRYSLETEFQVRLQPKLRIGFEAQYDRIDLPAPYSSADIVLIAPRVGVTFSKSVFWSTLVQYSNQRDNLGVNSRLQWRFAPLSDLFIVYNDNYSVDLFAPRFRSINLKLSYWLNI</sequence>
<dbReference type="Gene3D" id="2.60.40.1190">
    <property type="match status" value="1"/>
</dbReference>
<dbReference type="SUPFAM" id="SSF49344">
    <property type="entry name" value="CBD9-like"/>
    <property type="match status" value="1"/>
</dbReference>
<dbReference type="EMBL" id="JBHTHY010000007">
    <property type="protein sequence ID" value="MFD0798070.1"/>
    <property type="molecule type" value="Genomic_DNA"/>
</dbReference>
<comment type="caution">
    <text evidence="3">The sequence shown here is derived from an EMBL/GenBank/DDBJ whole genome shotgun (WGS) entry which is preliminary data.</text>
</comment>
<dbReference type="Pfam" id="PF19313">
    <property type="entry name" value="DUF5916"/>
    <property type="match status" value="1"/>
</dbReference>
<accession>A0ABW3B4S5</accession>
<feature type="domain" description="DUF5916" evidence="2">
    <location>
        <begin position="236"/>
        <end position="648"/>
    </location>
</feature>
<evidence type="ECO:0000313" key="4">
    <source>
        <dbReference type="Proteomes" id="UP001597012"/>
    </source>
</evidence>
<dbReference type="InterPro" id="IPR045670">
    <property type="entry name" value="DUF5916"/>
</dbReference>
<feature type="signal peptide" evidence="1">
    <location>
        <begin position="1"/>
        <end position="19"/>
    </location>
</feature>
<gene>
    <name evidence="3" type="ORF">ACFQZJ_11390</name>
</gene>
<evidence type="ECO:0000256" key="1">
    <source>
        <dbReference type="SAM" id="SignalP"/>
    </source>
</evidence>
<keyword evidence="4" id="KW-1185">Reference proteome</keyword>
<dbReference type="RefSeq" id="WP_379934633.1">
    <property type="nucleotide sequence ID" value="NZ_JBHTHY010000007.1"/>
</dbReference>
<proteinExistence type="predicted"/>